<dbReference type="Pfam" id="PF23343">
    <property type="entry name" value="REP_ORF2-G2P"/>
    <property type="match status" value="1"/>
</dbReference>
<keyword evidence="3" id="KW-1185">Reference proteome</keyword>
<name>A0A3S0XVT5_9GAMM</name>
<dbReference type="AlphaFoldDB" id="A0A3S0XVT5"/>
<accession>A0A3S0XVT5</accession>
<dbReference type="OrthoDB" id="1841662at2"/>
<dbReference type="EMBL" id="RZHG01000033">
    <property type="protein sequence ID" value="RUR25703.1"/>
    <property type="molecule type" value="Genomic_DNA"/>
</dbReference>
<organism evidence="2 3">
    <name type="scientific">Vreelandella andesensis</name>
    <dbReference type="NCBI Taxonomy" id="447567"/>
    <lineage>
        <taxon>Bacteria</taxon>
        <taxon>Pseudomonadati</taxon>
        <taxon>Pseudomonadota</taxon>
        <taxon>Gammaproteobacteria</taxon>
        <taxon>Oceanospirillales</taxon>
        <taxon>Halomonadaceae</taxon>
        <taxon>Vreelandella</taxon>
    </lineage>
</organism>
<proteinExistence type="predicted"/>
<comment type="caution">
    <text evidence="2">The sequence shown here is derived from an EMBL/GenBank/DDBJ whole genome shotgun (WGS) entry which is preliminary data.</text>
</comment>
<dbReference type="RefSeq" id="WP_126949226.1">
    <property type="nucleotide sequence ID" value="NZ_RZHG01000033.1"/>
</dbReference>
<sequence length="189" mass="21681">MNHKRRINQAELDGVKLTRQEKKSYEYSKQVAHWLVQYDFDYFLTLTFQYAVYDENKAMSAVSNFINCLSASSYGARSKKRVMAFPVIEKGADDSLHIHMMIQNPKPFITSEARRNAFSLRDAVITSWLQASPSAGHPALSATGDDWIKKMDDIREVARYMVKQYQPGASYSSTLLWEYASLDGRKPPH</sequence>
<dbReference type="InterPro" id="IPR056906">
    <property type="entry name" value="ORF2/G2P_dom"/>
</dbReference>
<feature type="domain" description="Replication-associated protein ORF2/G2P" evidence="1">
    <location>
        <begin position="41"/>
        <end position="163"/>
    </location>
</feature>
<reference evidence="2 3" key="1">
    <citation type="submission" date="2018-12" db="EMBL/GenBank/DDBJ databases">
        <title>three novel Halomonas strain isolated from plants.</title>
        <authorList>
            <person name="Sun C."/>
        </authorList>
    </citation>
    <scope>NUCLEOTIDE SEQUENCE [LARGE SCALE GENOMIC DNA]</scope>
    <source>
        <strain evidence="2 3">DSM 19434</strain>
    </source>
</reference>
<evidence type="ECO:0000313" key="3">
    <source>
        <dbReference type="Proteomes" id="UP000287336"/>
    </source>
</evidence>
<gene>
    <name evidence="2" type="ORF">ELY33_17705</name>
</gene>
<protein>
    <recommendedName>
        <fullName evidence="1">Replication-associated protein ORF2/G2P domain-containing protein</fullName>
    </recommendedName>
</protein>
<evidence type="ECO:0000313" key="2">
    <source>
        <dbReference type="EMBL" id="RUR25703.1"/>
    </source>
</evidence>
<dbReference type="Proteomes" id="UP000287336">
    <property type="component" value="Unassembled WGS sequence"/>
</dbReference>
<evidence type="ECO:0000259" key="1">
    <source>
        <dbReference type="Pfam" id="PF23343"/>
    </source>
</evidence>